<evidence type="ECO:0000313" key="4">
    <source>
        <dbReference type="Proteomes" id="UP000005289"/>
    </source>
</evidence>
<dbReference type="HOGENOM" id="CLU_036902_3_1_6"/>
<dbReference type="PANTHER" id="PTHR33055">
    <property type="entry name" value="TRANSPOSASE FOR INSERTION SEQUENCE ELEMENT IS1111A"/>
    <property type="match status" value="1"/>
</dbReference>
<keyword evidence="4" id="KW-1185">Reference proteome</keyword>
<dbReference type="InterPro" id="IPR002525">
    <property type="entry name" value="Transp_IS110-like_N"/>
</dbReference>
<sequence length="341" mass="37767">MSQITIVGVDLAKNSFALVALDVHGKEVQRKTLRRKQWLTYLAQLPPCTVAMEACASAHHWARRLQALGHTPVLLPPQHVKAYQRGQKNDGNDARAVAEAQRHGAIRPVPIQTVAQQDARMFLNFRRQVLATRTRLVNQTRGVLAEYGIVVPRGIAALRRALPEILEDAENELSPAMRALLERQRQRLVELDAEVAWYDAQVKQRVQEEPACKRLLALPGVGPLVGLALKTWMGDGRQFDRGRAASAALGMVPRQHSTGGRSVLLGISKRGDPWVRALVIHGARAVVSRVAGKDDPLSRWIQRLVATRGFNKAVVALANKIVRMAWVVIARGEEYQPRTAA</sequence>
<dbReference type="OrthoDB" id="5289737at2"/>
<dbReference type="RefSeq" id="WP_006748658.1">
    <property type="nucleotide sequence ID" value="NZ_CP007029.1"/>
</dbReference>
<feature type="domain" description="Transposase IS116/IS110/IS902 C-terminal" evidence="2">
    <location>
        <begin position="212"/>
        <end position="289"/>
    </location>
</feature>
<protein>
    <submittedName>
        <fullName evidence="3">Transposase IS116</fullName>
    </submittedName>
</protein>
<evidence type="ECO:0000259" key="1">
    <source>
        <dbReference type="Pfam" id="PF01548"/>
    </source>
</evidence>
<dbReference type="GO" id="GO:0004803">
    <property type="term" value="F:transposase activity"/>
    <property type="evidence" value="ECO:0007669"/>
    <property type="project" value="InterPro"/>
</dbReference>
<dbReference type="STRING" id="713585.THITH_06600"/>
<dbReference type="PANTHER" id="PTHR33055:SF3">
    <property type="entry name" value="PUTATIVE TRANSPOSASE FOR IS117-RELATED"/>
    <property type="match status" value="1"/>
</dbReference>
<feature type="domain" description="Transposase IS110-like N-terminal" evidence="1">
    <location>
        <begin position="7"/>
        <end position="147"/>
    </location>
</feature>
<evidence type="ECO:0000259" key="2">
    <source>
        <dbReference type="Pfam" id="PF02371"/>
    </source>
</evidence>
<dbReference type="GO" id="GO:0003677">
    <property type="term" value="F:DNA binding"/>
    <property type="evidence" value="ECO:0007669"/>
    <property type="project" value="InterPro"/>
</dbReference>
<dbReference type="InterPro" id="IPR047650">
    <property type="entry name" value="Transpos_IS110"/>
</dbReference>
<reference evidence="3 4" key="1">
    <citation type="submission" date="2013-12" db="EMBL/GenBank/DDBJ databases">
        <authorList>
            <consortium name="DOE Joint Genome Institute"/>
            <person name="Muyzer G."/>
            <person name="Huntemann M."/>
            <person name="Han J."/>
            <person name="Chen A."/>
            <person name="Kyrpides N."/>
            <person name="Mavromatis K."/>
            <person name="Markowitz V."/>
            <person name="Palaniappan K."/>
            <person name="Ivanova N."/>
            <person name="Schaumberg A."/>
            <person name="Pati A."/>
            <person name="Liolios K."/>
            <person name="Nordberg H.P."/>
            <person name="Cantor M.N."/>
            <person name="Hua S.X."/>
            <person name="Woyke T."/>
        </authorList>
    </citation>
    <scope>NUCLEOTIDE SEQUENCE [LARGE SCALE GENOMIC DNA]</scope>
    <source>
        <strain evidence="3 4">ARh 1</strain>
    </source>
</reference>
<dbReference type="Pfam" id="PF02371">
    <property type="entry name" value="Transposase_20"/>
    <property type="match status" value="1"/>
</dbReference>
<gene>
    <name evidence="3" type="ORF">THITH_06600</name>
</gene>
<dbReference type="GO" id="GO:0006313">
    <property type="term" value="P:DNA transposition"/>
    <property type="evidence" value="ECO:0007669"/>
    <property type="project" value="InterPro"/>
</dbReference>
<proteinExistence type="predicted"/>
<dbReference type="KEGG" id="tti:THITH_06600"/>
<accession>W0DM65</accession>
<dbReference type="InterPro" id="IPR003346">
    <property type="entry name" value="Transposase_20"/>
</dbReference>
<dbReference type="Proteomes" id="UP000005289">
    <property type="component" value="Chromosome"/>
</dbReference>
<evidence type="ECO:0000313" key="3">
    <source>
        <dbReference type="EMBL" id="AHE97980.1"/>
    </source>
</evidence>
<dbReference type="EMBL" id="CP007029">
    <property type="protein sequence ID" value="AHE97980.1"/>
    <property type="molecule type" value="Genomic_DNA"/>
</dbReference>
<name>W0DM65_9GAMM</name>
<dbReference type="NCBIfam" id="NF033542">
    <property type="entry name" value="transpos_IS110"/>
    <property type="match status" value="1"/>
</dbReference>
<dbReference type="Pfam" id="PF01548">
    <property type="entry name" value="DEDD_Tnp_IS110"/>
    <property type="match status" value="1"/>
</dbReference>
<dbReference type="AlphaFoldDB" id="W0DM65"/>
<organism evidence="3 4">
    <name type="scientific">Thioalkalivibrio paradoxus ARh 1</name>
    <dbReference type="NCBI Taxonomy" id="713585"/>
    <lineage>
        <taxon>Bacteria</taxon>
        <taxon>Pseudomonadati</taxon>
        <taxon>Pseudomonadota</taxon>
        <taxon>Gammaproteobacteria</taxon>
        <taxon>Chromatiales</taxon>
        <taxon>Ectothiorhodospiraceae</taxon>
        <taxon>Thioalkalivibrio</taxon>
    </lineage>
</organism>